<accession>A0A1D8B2S7</accession>
<feature type="transmembrane region" description="Helical" evidence="1">
    <location>
        <begin position="77"/>
        <end position="97"/>
    </location>
</feature>
<dbReference type="EMBL" id="CP017298">
    <property type="protein sequence ID" value="AOS47444.1"/>
    <property type="molecule type" value="Genomic_DNA"/>
</dbReference>
<evidence type="ECO:0000256" key="1">
    <source>
        <dbReference type="SAM" id="Phobius"/>
    </source>
</evidence>
<feature type="transmembrane region" description="Helical" evidence="1">
    <location>
        <begin position="228"/>
        <end position="247"/>
    </location>
</feature>
<feature type="transmembrane region" description="Helical" evidence="1">
    <location>
        <begin position="156"/>
        <end position="177"/>
    </location>
</feature>
<reference evidence="2 3" key="1">
    <citation type="submission" date="2016-09" db="EMBL/GenBank/DDBJ databases">
        <title>Complete genome sequence of Actinomyces hongkongensis HKU8.</title>
        <authorList>
            <person name="Gao Y.-X."/>
            <person name="Zhou Y.-Y."/>
            <person name="Xie Y."/>
            <person name="Wang M."/>
            <person name="Wang S.-J."/>
            <person name="Shen S.-G."/>
        </authorList>
    </citation>
    <scope>NUCLEOTIDE SEQUENCE [LARGE SCALE GENOMIC DNA]</scope>
    <source>
        <strain evidence="2 3">HKU8</strain>
    </source>
</reference>
<keyword evidence="1" id="KW-0472">Membrane</keyword>
<dbReference type="Proteomes" id="UP000095214">
    <property type="component" value="Chromosome"/>
</dbReference>
<evidence type="ECO:0000313" key="2">
    <source>
        <dbReference type="EMBL" id="AOS47444.1"/>
    </source>
</evidence>
<dbReference type="RefSeq" id="WP_009743897.1">
    <property type="nucleotide sequence ID" value="NZ_CP017298.1"/>
</dbReference>
<feature type="transmembrane region" description="Helical" evidence="1">
    <location>
        <begin position="197"/>
        <end position="216"/>
    </location>
</feature>
<keyword evidence="1" id="KW-0812">Transmembrane</keyword>
<sequence>MPPLKHHLDSARLRSGVFAFVFAPIALVFMGSSMTDVQSLTAAGQPLASVEGLIGLALASTLFALIAMNCDDSSAGMFVAFGWSLVIGAAQMAGYLQVPMLMKSPARPHDMLAAMSWSMYPVAMAAILAASAVTVKSVRVRAGETTRMPLARSHRSAFGASVALPAAAVVFAVYVYIAPNNSVRVAHEGLIGLVSSYEYHPAMALAGAGALAAMALSARWSITGTQLGAWAVLVLPSYLVVPVWASLTGKVVVPGRSPITQLLVAAPVLTALGLTVATTSLGTLWSRTKALRALSAAAEEDDQGPAGS</sequence>
<dbReference type="KEGG" id="phon:BH719_05935"/>
<proteinExistence type="predicted"/>
<keyword evidence="3" id="KW-1185">Reference proteome</keyword>
<gene>
    <name evidence="2" type="ORF">BH719_05935</name>
</gene>
<evidence type="ECO:0000313" key="3">
    <source>
        <dbReference type="Proteomes" id="UP000095214"/>
    </source>
</evidence>
<feature type="transmembrane region" description="Helical" evidence="1">
    <location>
        <begin position="52"/>
        <end position="70"/>
    </location>
</feature>
<keyword evidence="1" id="KW-1133">Transmembrane helix</keyword>
<protein>
    <submittedName>
        <fullName evidence="2">Uncharacterized protein</fullName>
    </submittedName>
</protein>
<dbReference type="AlphaFoldDB" id="A0A1D8B2S7"/>
<name>A0A1D8B2S7_9ACTO</name>
<feature type="transmembrane region" description="Helical" evidence="1">
    <location>
        <begin position="117"/>
        <end position="135"/>
    </location>
</feature>
<feature type="transmembrane region" description="Helical" evidence="1">
    <location>
        <begin position="12"/>
        <end position="32"/>
    </location>
</feature>
<feature type="transmembrane region" description="Helical" evidence="1">
    <location>
        <begin position="259"/>
        <end position="285"/>
    </location>
</feature>
<organism evidence="2 3">
    <name type="scientific">Pauljensenia hongkongensis</name>
    <dbReference type="NCBI Taxonomy" id="178339"/>
    <lineage>
        <taxon>Bacteria</taxon>
        <taxon>Bacillati</taxon>
        <taxon>Actinomycetota</taxon>
        <taxon>Actinomycetes</taxon>
        <taxon>Actinomycetales</taxon>
        <taxon>Actinomycetaceae</taxon>
        <taxon>Pauljensenia</taxon>
    </lineage>
</organism>